<evidence type="ECO:0000313" key="2">
    <source>
        <dbReference type="EMBL" id="MCO5401512.1"/>
    </source>
</evidence>
<feature type="transmembrane region" description="Helical" evidence="1">
    <location>
        <begin position="155"/>
        <end position="173"/>
    </location>
</feature>
<sequence length="178" mass="19118">MTNELDVVKVLVNKTLVQGSAKGAEKLDAFSGWMLTAFGAMLAFLLGKISDLSPYLAKATLPGLVRLFLIALVAGVLAKYAAMVVSVLGASTEAGESAVKSMGGNPVNVDSLMAEYDKTAWGLNAWAVRWVVRRMRVRDFTCTGRIANRILQLQAVLSACQSGVCLYAVWVLYRGLTI</sequence>
<keyword evidence="1" id="KW-1133">Transmembrane helix</keyword>
<name>A0ABT1ASQ8_9RALS</name>
<comment type="caution">
    <text evidence="2">The sequence shown here is derived from an EMBL/GenBank/DDBJ whole genome shotgun (WGS) entry which is preliminary data.</text>
</comment>
<feature type="transmembrane region" description="Helical" evidence="1">
    <location>
        <begin position="30"/>
        <end position="47"/>
    </location>
</feature>
<accession>A0ABT1ASQ8</accession>
<dbReference type="EMBL" id="JAMXHT010000012">
    <property type="protein sequence ID" value="MCO5401512.1"/>
    <property type="molecule type" value="Genomic_DNA"/>
</dbReference>
<keyword evidence="3" id="KW-1185">Reference proteome</keyword>
<dbReference type="RefSeq" id="WP_252684895.1">
    <property type="nucleotide sequence ID" value="NZ_JAMXHT010000012.1"/>
</dbReference>
<dbReference type="Proteomes" id="UP001162811">
    <property type="component" value="Unassembled WGS sequence"/>
</dbReference>
<organism evidence="2 3">
    <name type="scientific">Ralstonia soli</name>
    <dbReference type="NCBI Taxonomy" id="2953896"/>
    <lineage>
        <taxon>Bacteria</taxon>
        <taxon>Pseudomonadati</taxon>
        <taxon>Pseudomonadota</taxon>
        <taxon>Betaproteobacteria</taxon>
        <taxon>Burkholderiales</taxon>
        <taxon>Burkholderiaceae</taxon>
        <taxon>Ralstonia</taxon>
    </lineage>
</organism>
<protein>
    <submittedName>
        <fullName evidence="2">Uncharacterized protein</fullName>
    </submittedName>
</protein>
<evidence type="ECO:0000256" key="1">
    <source>
        <dbReference type="SAM" id="Phobius"/>
    </source>
</evidence>
<gene>
    <name evidence="2" type="ORF">NG900_25200</name>
</gene>
<feature type="transmembrane region" description="Helical" evidence="1">
    <location>
        <begin position="67"/>
        <end position="90"/>
    </location>
</feature>
<evidence type="ECO:0000313" key="3">
    <source>
        <dbReference type="Proteomes" id="UP001162811"/>
    </source>
</evidence>
<keyword evidence="1" id="KW-0472">Membrane</keyword>
<proteinExistence type="predicted"/>
<reference evidence="2" key="2">
    <citation type="journal article" date="2023" name="Front. Microbiol.">
        <title>Ralstonia chuxiongensis sp. nov., Ralstonia mojiangensis sp. nov., and Ralstonia soli sp. nov., isolated from tobacco fields, are three novel species in the family Burkholderiaceae.</title>
        <authorList>
            <person name="Lu C.H."/>
            <person name="Zhang Y.Y."/>
            <person name="Jiang N."/>
            <person name="Chen W."/>
            <person name="Shao X."/>
            <person name="Zhao Z.M."/>
            <person name="Lu W.L."/>
            <person name="Hu X."/>
            <person name="Xi Y.X."/>
            <person name="Zou S.Y."/>
            <person name="Wei Q.J."/>
            <person name="Lin Z.L."/>
            <person name="Gong L."/>
            <person name="Gai X.T."/>
            <person name="Zhang L.Q."/>
            <person name="Li J.Y."/>
            <person name="Jin Y."/>
            <person name="Xia Z.Y."/>
        </authorList>
    </citation>
    <scope>NUCLEOTIDE SEQUENCE</scope>
    <source>
        <strain evidence="2">21MJYT02-11</strain>
    </source>
</reference>
<reference evidence="2" key="1">
    <citation type="submission" date="2022-06" db="EMBL/GenBank/DDBJ databases">
        <authorList>
            <person name="Lu C.-H."/>
        </authorList>
    </citation>
    <scope>NUCLEOTIDE SEQUENCE</scope>
    <source>
        <strain evidence="2">21MJYT02-11</strain>
    </source>
</reference>
<keyword evidence="1" id="KW-0812">Transmembrane</keyword>